<reference evidence="3 4" key="1">
    <citation type="journal article" date="2013" name="Genome Announc.">
        <title>Whole-Genome Sequence of the Clinical Strain Corynebacterium argentoratense DSM 44202, Isolated from a Human Throat Specimen.</title>
        <authorList>
            <person name="Bomholt C."/>
            <person name="Glaub A."/>
            <person name="Gravermann K."/>
            <person name="Albersmeier A."/>
            <person name="Brinkrolf K."/>
            <person name="Ruckert C."/>
            <person name="Tauch A."/>
        </authorList>
    </citation>
    <scope>NUCLEOTIDE SEQUENCE [LARGE SCALE GENOMIC DNA]</scope>
    <source>
        <strain evidence="3">DSM 44202</strain>
    </source>
</reference>
<keyword evidence="2" id="KW-1133">Transmembrane helix</keyword>
<dbReference type="GeneID" id="78249513"/>
<dbReference type="HOGENOM" id="CLU_095244_0_1_11"/>
<evidence type="ECO:0000256" key="1">
    <source>
        <dbReference type="SAM" id="MobiDB-lite"/>
    </source>
</evidence>
<dbReference type="AlphaFoldDB" id="U3GU45"/>
<dbReference type="KEGG" id="caz:CARG_03500"/>
<dbReference type="RefSeq" id="WP_020976001.1">
    <property type="nucleotide sequence ID" value="NC_022198.1"/>
</dbReference>
<name>U3GU45_9CORY</name>
<dbReference type="EMBL" id="CP006365">
    <property type="protein sequence ID" value="AGU14849.1"/>
    <property type="molecule type" value="Genomic_DNA"/>
</dbReference>
<evidence type="ECO:0000313" key="3">
    <source>
        <dbReference type="EMBL" id="AGU14849.1"/>
    </source>
</evidence>
<feature type="region of interest" description="Disordered" evidence="1">
    <location>
        <begin position="184"/>
        <end position="204"/>
    </location>
</feature>
<dbReference type="Pfam" id="PF14030">
    <property type="entry name" value="DUF4245"/>
    <property type="match status" value="1"/>
</dbReference>
<evidence type="ECO:0008006" key="5">
    <source>
        <dbReference type="Google" id="ProtNLM"/>
    </source>
</evidence>
<dbReference type="Proteomes" id="UP000016943">
    <property type="component" value="Chromosome"/>
</dbReference>
<keyword evidence="2" id="KW-0812">Transmembrane</keyword>
<dbReference type="PATRIC" id="fig|1348662.3.peg.687"/>
<organism evidence="3 4">
    <name type="scientific">Corynebacterium argentoratense DSM 44202</name>
    <dbReference type="NCBI Taxonomy" id="1348662"/>
    <lineage>
        <taxon>Bacteria</taxon>
        <taxon>Bacillati</taxon>
        <taxon>Actinomycetota</taxon>
        <taxon>Actinomycetes</taxon>
        <taxon>Mycobacteriales</taxon>
        <taxon>Corynebacteriaceae</taxon>
        <taxon>Corynebacterium</taxon>
    </lineage>
</organism>
<dbReference type="InterPro" id="IPR025339">
    <property type="entry name" value="DUF4245"/>
</dbReference>
<feature type="compositionally biased region" description="Low complexity" evidence="1">
    <location>
        <begin position="188"/>
        <end position="204"/>
    </location>
</feature>
<accession>U3GU45</accession>
<keyword evidence="4" id="KW-1185">Reference proteome</keyword>
<dbReference type="eggNOG" id="ENOG50330AZ">
    <property type="taxonomic scope" value="Bacteria"/>
</dbReference>
<evidence type="ECO:0000256" key="2">
    <source>
        <dbReference type="SAM" id="Phobius"/>
    </source>
</evidence>
<proteinExistence type="predicted"/>
<sequence length="204" mass="21959">MAENKPRIFQGSKDITISLVVIIAFMAFAVGFTGMCSFNPGAPENGPVHEVDAPAVISMESRAMAFPLRYPDVPEGWIPNSARRMGLNNQPAVVVGWVTPNATYVQLTQTSADLKYALEHIDRHVRTLGEPVNIDGQTFTTYTSDDPTAGEAWGTDLGDVRIIISGGGTKEDYRTMAKAILKTTPIDNTENPESSESAATPASN</sequence>
<dbReference type="STRING" id="1348662.CARG_03500"/>
<evidence type="ECO:0000313" key="4">
    <source>
        <dbReference type="Proteomes" id="UP000016943"/>
    </source>
</evidence>
<gene>
    <name evidence="3" type="ORF">CARG_03500</name>
</gene>
<keyword evidence="2" id="KW-0472">Membrane</keyword>
<feature type="transmembrane region" description="Helical" evidence="2">
    <location>
        <begin position="15"/>
        <end position="35"/>
    </location>
</feature>
<protein>
    <recommendedName>
        <fullName evidence="5">DUF4245 domain-containing protein</fullName>
    </recommendedName>
</protein>